<evidence type="ECO:0000313" key="2">
    <source>
        <dbReference type="Proteomes" id="UP000179797"/>
    </source>
</evidence>
<proteinExistence type="predicted"/>
<dbReference type="AlphaFoldDB" id="A0A1S1Z2P8"/>
<sequence length="114" mass="12731">MKIKSERLASLLVTSALFGTNIELSNHEKNVVCIQSPSPQHNLSTYNELKNQIIEICVNSTQGHSILSTQGQSDVFDLSLLQLGDYILTIKLKNGEISRKLNVHEHENYAVVRA</sequence>
<dbReference type="OrthoDB" id="980458at2"/>
<keyword evidence="2" id="KW-1185">Reference proteome</keyword>
<accession>A0A1S1Z2P8</accession>
<protein>
    <submittedName>
        <fullName evidence="1">Uncharacterized protein</fullName>
    </submittedName>
</protein>
<dbReference type="STRING" id="915059.NH26_14975"/>
<dbReference type="RefSeq" id="WP_044229537.1">
    <property type="nucleotide sequence ID" value="NZ_JRYR02000001.1"/>
</dbReference>
<comment type="caution">
    <text evidence="1">The sequence shown here is derived from an EMBL/GenBank/DDBJ whole genome shotgun (WGS) entry which is preliminary data.</text>
</comment>
<dbReference type="Proteomes" id="UP000179797">
    <property type="component" value="Unassembled WGS sequence"/>
</dbReference>
<organism evidence="1 2">
    <name type="scientific">Flammeovirga pacifica</name>
    <dbReference type="NCBI Taxonomy" id="915059"/>
    <lineage>
        <taxon>Bacteria</taxon>
        <taxon>Pseudomonadati</taxon>
        <taxon>Bacteroidota</taxon>
        <taxon>Cytophagia</taxon>
        <taxon>Cytophagales</taxon>
        <taxon>Flammeovirgaceae</taxon>
        <taxon>Flammeovirga</taxon>
    </lineage>
</organism>
<evidence type="ECO:0000313" key="1">
    <source>
        <dbReference type="EMBL" id="OHX67556.1"/>
    </source>
</evidence>
<dbReference type="EMBL" id="JRYR02000001">
    <property type="protein sequence ID" value="OHX67556.1"/>
    <property type="molecule type" value="Genomic_DNA"/>
</dbReference>
<gene>
    <name evidence="1" type="ORF">NH26_14975</name>
</gene>
<reference evidence="1 2" key="1">
    <citation type="journal article" date="2012" name="Int. J. Syst. Evol. Microbiol.">
        <title>Flammeovirga pacifica sp. nov., isolated from deep-sea sediment.</title>
        <authorList>
            <person name="Xu H."/>
            <person name="Fu Y."/>
            <person name="Yang N."/>
            <person name="Ding Z."/>
            <person name="Lai Q."/>
            <person name="Zeng R."/>
        </authorList>
    </citation>
    <scope>NUCLEOTIDE SEQUENCE [LARGE SCALE GENOMIC DNA]</scope>
    <source>
        <strain evidence="2">DSM 24597 / LMG 26175 / WPAGA1</strain>
    </source>
</reference>
<name>A0A1S1Z2P8_FLAPC</name>